<keyword evidence="4 5" id="KW-0413">Isomerase</keyword>
<keyword evidence="6" id="KW-1133">Transmembrane helix</keyword>
<dbReference type="GO" id="GO:0016853">
    <property type="term" value="F:isomerase activity"/>
    <property type="evidence" value="ECO:0007669"/>
    <property type="project" value="UniProtKB-KW"/>
</dbReference>
<keyword evidence="3 5" id="KW-0697">Rotamase</keyword>
<dbReference type="Proteomes" id="UP001363151">
    <property type="component" value="Unassembled WGS sequence"/>
</dbReference>
<keyword evidence="6" id="KW-0812">Transmembrane</keyword>
<dbReference type="Gene3D" id="3.10.50.40">
    <property type="match status" value="1"/>
</dbReference>
<evidence type="ECO:0000256" key="5">
    <source>
        <dbReference type="PROSITE-ProRule" id="PRU00277"/>
    </source>
</evidence>
<feature type="domain" description="PPIase FKBP-type" evidence="8">
    <location>
        <begin position="63"/>
        <end position="153"/>
    </location>
</feature>
<reference evidence="9 10" key="1">
    <citation type="submission" date="2024-03" db="EMBL/GenBank/DDBJ databases">
        <title>Aureococcus anophagefferens CCMP1851 and Kratosvirus quantuckense: Draft genome of a second virus-susceptible host strain in the model system.</title>
        <authorList>
            <person name="Chase E."/>
            <person name="Truchon A.R."/>
            <person name="Schepens W."/>
            <person name="Wilhelm S.W."/>
        </authorList>
    </citation>
    <scope>NUCLEOTIDE SEQUENCE [LARGE SCALE GENOMIC DNA]</scope>
    <source>
        <strain evidence="9 10">CCMP1851</strain>
    </source>
</reference>
<dbReference type="PROSITE" id="PS50059">
    <property type="entry name" value="FKBP_PPIASE"/>
    <property type="match status" value="1"/>
</dbReference>
<accession>A0ABR1FUW5</accession>
<comment type="catalytic activity">
    <reaction evidence="1 5">
        <text>[protein]-peptidylproline (omega=180) = [protein]-peptidylproline (omega=0)</text>
        <dbReference type="Rhea" id="RHEA:16237"/>
        <dbReference type="Rhea" id="RHEA-COMP:10747"/>
        <dbReference type="Rhea" id="RHEA-COMP:10748"/>
        <dbReference type="ChEBI" id="CHEBI:83833"/>
        <dbReference type="ChEBI" id="CHEBI:83834"/>
        <dbReference type="EC" id="5.2.1.8"/>
    </reaction>
</comment>
<evidence type="ECO:0000313" key="9">
    <source>
        <dbReference type="EMBL" id="KAK7239136.1"/>
    </source>
</evidence>
<proteinExistence type="predicted"/>
<dbReference type="InterPro" id="IPR046357">
    <property type="entry name" value="PPIase_dom_sf"/>
</dbReference>
<evidence type="ECO:0000256" key="6">
    <source>
        <dbReference type="SAM" id="Phobius"/>
    </source>
</evidence>
<organism evidence="9 10">
    <name type="scientific">Aureococcus anophagefferens</name>
    <name type="common">Harmful bloom alga</name>
    <dbReference type="NCBI Taxonomy" id="44056"/>
    <lineage>
        <taxon>Eukaryota</taxon>
        <taxon>Sar</taxon>
        <taxon>Stramenopiles</taxon>
        <taxon>Ochrophyta</taxon>
        <taxon>Pelagophyceae</taxon>
        <taxon>Pelagomonadales</taxon>
        <taxon>Pelagomonadaceae</taxon>
        <taxon>Aureococcus</taxon>
    </lineage>
</organism>
<keyword evidence="10" id="KW-1185">Reference proteome</keyword>
<evidence type="ECO:0000313" key="10">
    <source>
        <dbReference type="Proteomes" id="UP001363151"/>
    </source>
</evidence>
<evidence type="ECO:0000256" key="3">
    <source>
        <dbReference type="ARBA" id="ARBA00023110"/>
    </source>
</evidence>
<evidence type="ECO:0000259" key="8">
    <source>
        <dbReference type="PROSITE" id="PS50059"/>
    </source>
</evidence>
<keyword evidence="7" id="KW-0732">Signal</keyword>
<evidence type="ECO:0000256" key="2">
    <source>
        <dbReference type="ARBA" id="ARBA00013194"/>
    </source>
</evidence>
<feature type="signal peptide" evidence="7">
    <location>
        <begin position="1"/>
        <end position="16"/>
    </location>
</feature>
<dbReference type="PANTHER" id="PTHR43811">
    <property type="entry name" value="FKBP-TYPE PEPTIDYL-PROLYL CIS-TRANS ISOMERASE FKPA"/>
    <property type="match status" value="1"/>
</dbReference>
<gene>
    <name evidence="9" type="ORF">SO694_00027248</name>
</gene>
<dbReference type="InterPro" id="IPR001179">
    <property type="entry name" value="PPIase_FKBP_dom"/>
</dbReference>
<dbReference type="SUPFAM" id="SSF54534">
    <property type="entry name" value="FKBP-like"/>
    <property type="match status" value="1"/>
</dbReference>
<evidence type="ECO:0000256" key="7">
    <source>
        <dbReference type="SAM" id="SignalP"/>
    </source>
</evidence>
<feature type="chain" id="PRO_5045279581" description="peptidylprolyl isomerase" evidence="7">
    <location>
        <begin position="17"/>
        <end position="205"/>
    </location>
</feature>
<evidence type="ECO:0000256" key="1">
    <source>
        <dbReference type="ARBA" id="ARBA00000971"/>
    </source>
</evidence>
<keyword evidence="6" id="KW-0472">Membrane</keyword>
<dbReference type="PANTHER" id="PTHR43811:SF19">
    <property type="entry name" value="39 KDA FK506-BINDING NUCLEAR PROTEIN"/>
    <property type="match status" value="1"/>
</dbReference>
<feature type="transmembrane region" description="Helical" evidence="6">
    <location>
        <begin position="180"/>
        <end position="197"/>
    </location>
</feature>
<comment type="caution">
    <text evidence="9">The sequence shown here is derived from an EMBL/GenBank/DDBJ whole genome shotgun (WGS) entry which is preliminary data.</text>
</comment>
<dbReference type="EMBL" id="JBBJCI010000226">
    <property type="protein sequence ID" value="KAK7239136.1"/>
    <property type="molecule type" value="Genomic_DNA"/>
</dbReference>
<name>A0ABR1FUW5_AURAN</name>
<dbReference type="EC" id="5.2.1.8" evidence="2 5"/>
<dbReference type="Pfam" id="PF00254">
    <property type="entry name" value="FKBP_C"/>
    <property type="match status" value="1"/>
</dbReference>
<protein>
    <recommendedName>
        <fullName evidence="2 5">peptidylprolyl isomerase</fullName>
        <ecNumber evidence="2 5">5.2.1.8</ecNumber>
    </recommendedName>
</protein>
<evidence type="ECO:0000256" key="4">
    <source>
        <dbReference type="ARBA" id="ARBA00023235"/>
    </source>
</evidence>
<sequence length="205" mass="21800">MFRAAIASLVFLRSSGFVAPAARLSATAPRAEAVSTEPEWEVTMSGLKFVDDKVGDGEQPEKGSIVRVEYTGWLAASDFKFDSSVDRGVPFTFEIGKGNVIPGWDEGVSTMRVGGKRTMLIPSRLAYGEENIAGGLIPPNSDLRFECELVECNTGALAGMAVGAKDQITGLTGAFGANPFTFFALLLVVTIVGPYVLPEDSPLMK</sequence>